<dbReference type="EMBL" id="FNXT01000113">
    <property type="protein sequence ID" value="SZX60889.1"/>
    <property type="molecule type" value="Genomic_DNA"/>
</dbReference>
<dbReference type="AlphaFoldDB" id="A0A383V827"/>
<evidence type="ECO:0000313" key="3">
    <source>
        <dbReference type="EMBL" id="SZX60889.1"/>
    </source>
</evidence>
<evidence type="ECO:0000313" key="5">
    <source>
        <dbReference type="Proteomes" id="UP000256970"/>
    </source>
</evidence>
<dbReference type="EMBL" id="FNXT01001182">
    <property type="protein sequence ID" value="SZX73020.1"/>
    <property type="molecule type" value="Genomic_DNA"/>
</dbReference>
<keyword evidence="2" id="KW-0732">Signal</keyword>
<feature type="compositionally biased region" description="Low complexity" evidence="1">
    <location>
        <begin position="51"/>
        <end position="70"/>
    </location>
</feature>
<feature type="region of interest" description="Disordered" evidence="1">
    <location>
        <begin position="51"/>
        <end position="145"/>
    </location>
</feature>
<evidence type="ECO:0008006" key="6">
    <source>
        <dbReference type="Google" id="ProtNLM"/>
    </source>
</evidence>
<proteinExistence type="predicted"/>
<feature type="chain" id="PRO_5036072833" description="Pherophorin domain-containing protein" evidence="2">
    <location>
        <begin position="22"/>
        <end position="372"/>
    </location>
</feature>
<feature type="signal peptide" evidence="2">
    <location>
        <begin position="1"/>
        <end position="21"/>
    </location>
</feature>
<keyword evidence="5" id="KW-1185">Reference proteome</keyword>
<feature type="compositionally biased region" description="Low complexity" evidence="1">
    <location>
        <begin position="77"/>
        <end position="129"/>
    </location>
</feature>
<evidence type="ECO:0000256" key="1">
    <source>
        <dbReference type="SAM" id="MobiDB-lite"/>
    </source>
</evidence>
<name>A0A383V827_TETOB</name>
<evidence type="ECO:0000256" key="2">
    <source>
        <dbReference type="SAM" id="SignalP"/>
    </source>
</evidence>
<evidence type="ECO:0000313" key="4">
    <source>
        <dbReference type="EMBL" id="SZX73020.1"/>
    </source>
</evidence>
<sequence>MGRKVLLGLAVLVCAFAAVNGRSTEAIGEFWTEGNSNAGQQQAGAAVAAVPTPSKPAVPSSAPAQKAVASRPAGSQTPTAVTKPAAAAPSRSAAKPQVPAGAAALAAARRASTPAAARGAPAQPRNQPATKPSRPAAANQQHVSGSRAIPAAPVTPQQGPGVLPPLFPPTVIRPPLAGGGEPMTRFSKDIRGLQLSIVNIKLTPTTMSPDGQKITGFTFAGDLQCMAAATMPIVGSCYISASMLADDGQALATAICVTNTNAPNCDPQLTGSLTITATGLLTVNMGTTTAAAAGSSSSALVKTADNSTQLVSSFNTVTPLIVDGVYSSSRPDTLLSSIVGFKRGNLDIPNVKWSNGTYTGSMTLSMFKGPVL</sequence>
<reference evidence="3 5" key="1">
    <citation type="submission" date="2016-10" db="EMBL/GenBank/DDBJ databases">
        <authorList>
            <person name="Cai Z."/>
        </authorList>
    </citation>
    <scope>NUCLEOTIDE SEQUENCE [LARGE SCALE GENOMIC DNA]</scope>
</reference>
<organism evidence="3 5">
    <name type="scientific">Tetradesmus obliquus</name>
    <name type="common">Green alga</name>
    <name type="synonym">Acutodesmus obliquus</name>
    <dbReference type="NCBI Taxonomy" id="3088"/>
    <lineage>
        <taxon>Eukaryota</taxon>
        <taxon>Viridiplantae</taxon>
        <taxon>Chlorophyta</taxon>
        <taxon>core chlorophytes</taxon>
        <taxon>Chlorophyceae</taxon>
        <taxon>CS clade</taxon>
        <taxon>Sphaeropleales</taxon>
        <taxon>Scenedesmaceae</taxon>
        <taxon>Tetradesmus</taxon>
    </lineage>
</organism>
<accession>A0A383V827</accession>
<dbReference type="Proteomes" id="UP000256970">
    <property type="component" value="Unassembled WGS sequence"/>
</dbReference>
<gene>
    <name evidence="4" type="ORF">BQ4739_LOCUS13142</name>
    <name evidence="3" type="ORF">BQ4739_LOCUS1430</name>
</gene>
<protein>
    <recommendedName>
        <fullName evidence="6">Pherophorin domain-containing protein</fullName>
    </recommendedName>
</protein>